<feature type="domain" description="Plasmid pRiA4b Orf3-like" evidence="1">
    <location>
        <begin position="1"/>
        <end position="150"/>
    </location>
</feature>
<dbReference type="InterPro" id="IPR012912">
    <property type="entry name" value="Plasmid_pRiA4b_Orf3-like"/>
</dbReference>
<reference evidence="2" key="2">
    <citation type="submission" date="2022-01" db="EMBL/GenBank/DDBJ databases">
        <authorList>
            <person name="Zivanovic Y."/>
            <person name="Moreira D."/>
            <person name="Lopez-Garcia P."/>
        </authorList>
    </citation>
    <scope>NUCLEOTIDE SEQUENCE</scope>
    <source>
        <strain evidence="2">G9</strain>
    </source>
</reference>
<keyword evidence="3" id="KW-1185">Reference proteome</keyword>
<dbReference type="InterPro" id="IPR024047">
    <property type="entry name" value="MM3350-like_sf"/>
</dbReference>
<dbReference type="SUPFAM" id="SSF159941">
    <property type="entry name" value="MM3350-like"/>
    <property type="match status" value="1"/>
</dbReference>
<comment type="caution">
    <text evidence="2">The sequence shown here is derived from an EMBL/GenBank/DDBJ whole genome shotgun (WGS) entry which is preliminary data.</text>
</comment>
<name>A0ABT6F264_9SYNE</name>
<sequence>MPSDVTLNYLHWVIQFSMGWSGSHLHSFSIQGVEYGIPMPEFGFDGMELQDERLVKLSKVILWEKSKFSYLYDFGDSWEHEILLEKVLEPEAGIAYPICIKAKRACPPEDCGGSWGYQELIERLQDPEHPDHEHMLEWIGGVFDPEDPEFDEITSRLKRIPKDTTHFEGYF</sequence>
<organism evidence="2 3">
    <name type="scientific">Candidatus Synechococcus calcipolaris G9</name>
    <dbReference type="NCBI Taxonomy" id="1497997"/>
    <lineage>
        <taxon>Bacteria</taxon>
        <taxon>Bacillati</taxon>
        <taxon>Cyanobacteriota</taxon>
        <taxon>Cyanophyceae</taxon>
        <taxon>Synechococcales</taxon>
        <taxon>Synechococcaceae</taxon>
        <taxon>Synechococcus</taxon>
    </lineage>
</organism>
<evidence type="ECO:0000313" key="2">
    <source>
        <dbReference type="EMBL" id="MDG2991922.1"/>
    </source>
</evidence>
<gene>
    <name evidence="2" type="ORF">L3556_13415</name>
</gene>
<dbReference type="Proteomes" id="UP001154265">
    <property type="component" value="Unassembled WGS sequence"/>
</dbReference>
<protein>
    <submittedName>
        <fullName evidence="2">Plasmid pRiA4b ORF-3 family protein</fullName>
    </submittedName>
</protein>
<proteinExistence type="predicted"/>
<dbReference type="PANTHER" id="PTHR41878">
    <property type="entry name" value="LEXA REPRESSOR-RELATED"/>
    <property type="match status" value="1"/>
</dbReference>
<evidence type="ECO:0000259" key="1">
    <source>
        <dbReference type="Pfam" id="PF07929"/>
    </source>
</evidence>
<dbReference type="Pfam" id="PF07929">
    <property type="entry name" value="PRiA4_ORF3"/>
    <property type="match status" value="1"/>
</dbReference>
<dbReference type="EMBL" id="JAKKUT010000005">
    <property type="protein sequence ID" value="MDG2991922.1"/>
    <property type="molecule type" value="Genomic_DNA"/>
</dbReference>
<accession>A0ABT6F264</accession>
<reference evidence="2" key="1">
    <citation type="journal article" date="2022" name="Genome Biol. Evol.">
        <title>A New Gene Family Diagnostic for Intracellular Biomineralization of Amorphous Ca Carbonates by Cyanobacteria.</title>
        <authorList>
            <person name="Benzerara K."/>
            <person name="Duprat E."/>
            <person name="Bitard-Feildel T."/>
            <person name="Caumes G."/>
            <person name="Cassier-Chauvat C."/>
            <person name="Chauvat F."/>
            <person name="Dezi M."/>
            <person name="Diop S.I."/>
            <person name="Gaschignard G."/>
            <person name="Gorgen S."/>
            <person name="Gugger M."/>
            <person name="Lopez-Garcia P."/>
            <person name="Millet M."/>
            <person name="Skouri-Panet F."/>
            <person name="Moreira D."/>
            <person name="Callebaut I."/>
        </authorList>
    </citation>
    <scope>NUCLEOTIDE SEQUENCE</scope>
    <source>
        <strain evidence="2">G9</strain>
    </source>
</reference>
<evidence type="ECO:0000313" key="3">
    <source>
        <dbReference type="Proteomes" id="UP001154265"/>
    </source>
</evidence>
<dbReference type="PANTHER" id="PTHR41878:SF1">
    <property type="entry name" value="TNPR PROTEIN"/>
    <property type="match status" value="1"/>
</dbReference>
<dbReference type="Gene3D" id="3.10.290.30">
    <property type="entry name" value="MM3350-like"/>
    <property type="match status" value="1"/>
</dbReference>